<evidence type="ECO:0000313" key="1">
    <source>
        <dbReference type="EMBL" id="AUK02937.1"/>
    </source>
</evidence>
<dbReference type="Proteomes" id="UP000234238">
    <property type="component" value="Chromosome"/>
</dbReference>
<dbReference type="Proteomes" id="UP000321295">
    <property type="component" value="Unassembled WGS sequence"/>
</dbReference>
<evidence type="ECO:0000313" key="2">
    <source>
        <dbReference type="EMBL" id="AXO05511.1"/>
    </source>
</evidence>
<reference evidence="1 7" key="2">
    <citation type="submission" date="2017-10" db="EMBL/GenBank/DDBJ databases">
        <title>mcr-1 positive E.coli isolates in China.</title>
        <authorList>
            <person name="Li B."/>
            <person name="Wang X."/>
        </authorList>
    </citation>
    <scope>NUCLEOTIDE SEQUENCE [LARGE SCALE GENOMIC DNA]</scope>
    <source>
        <strain evidence="1 7">14EC029</strain>
    </source>
</reference>
<evidence type="ECO:0000313" key="4">
    <source>
        <dbReference type="EMBL" id="RRL39688.1"/>
    </source>
</evidence>
<dbReference type="EMBL" id="CP031546">
    <property type="protein sequence ID" value="AXO05511.1"/>
    <property type="molecule type" value="Genomic_DNA"/>
</dbReference>
<reference evidence="3 6" key="1">
    <citation type="submission" date="2017-05" db="EMBL/GenBank/DDBJ databases">
        <title>Sequencing of Escherichia coli that cause persistent and transient Mastitis.</title>
        <authorList>
            <person name="Thacker T.C."/>
            <person name="Lippolis J.D."/>
            <person name="Brunelle B.W."/>
            <person name="Casey T.A."/>
            <person name="Reinhardt T.A."/>
            <person name="Sacco R.E."/>
            <person name="Holman D.B."/>
        </authorList>
    </citation>
    <scope>NUCLEOTIDE SEQUENCE [LARGE SCALE GENOMIC DNA]</scope>
    <source>
        <strain evidence="3 6">ECA-B</strain>
    </source>
</reference>
<evidence type="ECO:0000313" key="10">
    <source>
        <dbReference type="Proteomes" id="UP000321295"/>
    </source>
</evidence>
<dbReference type="Proteomes" id="UP000256244">
    <property type="component" value="Chromosome"/>
</dbReference>
<name>A0A1Q5ZFQ0_ECOLX</name>
<dbReference type="AlphaFoldDB" id="A0A1Q5ZFQ0"/>
<gene>
    <name evidence="3" type="ORF">CCS08_04300</name>
    <name evidence="1" type="ORF">CR538_22415</name>
    <name evidence="2" type="ORF">DS732_03590</name>
    <name evidence="4" type="ORF">DU321_24135</name>
    <name evidence="5" type="ORF">FV293_24290</name>
</gene>
<dbReference type="EMBL" id="NHTF01000013">
    <property type="protein sequence ID" value="OWW56585.1"/>
    <property type="molecule type" value="Genomic_DNA"/>
</dbReference>
<organism evidence="4 9">
    <name type="scientific">Escherichia coli</name>
    <dbReference type="NCBI Taxonomy" id="562"/>
    <lineage>
        <taxon>Bacteria</taxon>
        <taxon>Pseudomonadati</taxon>
        <taxon>Pseudomonadota</taxon>
        <taxon>Gammaproteobacteria</taxon>
        <taxon>Enterobacterales</taxon>
        <taxon>Enterobacteriaceae</taxon>
        <taxon>Escherichia</taxon>
    </lineage>
</organism>
<reference evidence="5 10" key="5">
    <citation type="submission" date="2019-08" db="EMBL/GenBank/DDBJ databases">
        <title>Whole genome analysis of cultivated E. coli strains isolated from CD patients and healthy donors.</title>
        <authorList>
            <person name="Siniagina M.N."/>
            <person name="Markelova M.I."/>
            <person name="Laikov A.V."/>
            <person name="Boulygina E.A."/>
            <person name="Khusnutdinova D.R."/>
            <person name="Kharchenko A."/>
            <person name="Grigoryeva T.V."/>
        </authorList>
    </citation>
    <scope>NUCLEOTIDE SEQUENCE [LARGE SCALE GENOMIC DNA]</scope>
    <source>
        <strain evidence="5 10">1_45_11</strain>
    </source>
</reference>
<dbReference type="Proteomes" id="UP000272662">
    <property type="component" value="Unassembled WGS sequence"/>
</dbReference>
<evidence type="ECO:0000313" key="3">
    <source>
        <dbReference type="EMBL" id="OWW56585.1"/>
    </source>
</evidence>
<dbReference type="EMBL" id="CP024141">
    <property type="protein sequence ID" value="AUK02937.1"/>
    <property type="molecule type" value="Genomic_DNA"/>
</dbReference>
<proteinExistence type="predicted"/>
<sequence length="62" mass="7162">MTGVTSIFCYINKIHNTDYCKNRKQTNGFFCEHIPSYVGRGCIIFSQLFFTKNIIYAIKVAC</sequence>
<evidence type="ECO:0000313" key="7">
    <source>
        <dbReference type="Proteomes" id="UP000234238"/>
    </source>
</evidence>
<evidence type="ECO:0000313" key="8">
    <source>
        <dbReference type="Proteomes" id="UP000256244"/>
    </source>
</evidence>
<reference evidence="4 9" key="4">
    <citation type="submission" date="2018-11" db="EMBL/GenBank/DDBJ databases">
        <title>E. coli isolates of the female bladder.</title>
        <authorList>
            <person name="Garretto A."/>
            <person name="Miller-Ensminger T."/>
            <person name="Wolfe A.J."/>
            <person name="Putonti C."/>
        </authorList>
    </citation>
    <scope>NUCLEOTIDE SEQUENCE [LARGE SCALE GENOMIC DNA]</scope>
    <source>
        <strain evidence="4 9">UMB1727</strain>
    </source>
</reference>
<dbReference type="Proteomes" id="UP000197270">
    <property type="component" value="Unassembled WGS sequence"/>
</dbReference>
<reference evidence="2 8" key="3">
    <citation type="submission" date="2018-08" db="EMBL/GenBank/DDBJ databases">
        <title>Complete genome sequencing and genomic characterization of five Escherichia coli strains co-producing MCR-1 and ESBLs from different origins in China.</title>
        <authorList>
            <person name="Bai L."/>
        </authorList>
    </citation>
    <scope>NUCLEOTIDE SEQUENCE [LARGE SCALE GENOMIC DNA]</scope>
    <source>
        <strain evidence="2">Cq9</strain>
        <strain evidence="8">cq9</strain>
    </source>
</reference>
<evidence type="ECO:0000313" key="9">
    <source>
        <dbReference type="Proteomes" id="UP000272662"/>
    </source>
</evidence>
<dbReference type="EMBL" id="RRVG01000045">
    <property type="protein sequence ID" value="RRL39688.1"/>
    <property type="molecule type" value="Genomic_DNA"/>
</dbReference>
<accession>A0A1Q5ZFQ0</accession>
<evidence type="ECO:0000313" key="5">
    <source>
        <dbReference type="EMBL" id="TXQ29540.1"/>
    </source>
</evidence>
<dbReference type="EMBL" id="VRXD01000050">
    <property type="protein sequence ID" value="TXQ29540.1"/>
    <property type="molecule type" value="Genomic_DNA"/>
</dbReference>
<protein>
    <submittedName>
        <fullName evidence="4">Uncharacterized protein</fullName>
    </submittedName>
</protein>
<evidence type="ECO:0000313" key="6">
    <source>
        <dbReference type="Proteomes" id="UP000197270"/>
    </source>
</evidence>